<sequence length="122" mass="13560">MADTEPNGRHGEPALRLPPLPTIADHIHETLVLDKDFVTSADQLVRRLFDIGLQLHRVRDTFEPVLSDAPTTRAAGNTLAELIDQLDELIRHTGLTMLARTSRFHPAPDRHGPHLPPHADPP</sequence>
<dbReference type="EMBL" id="CP017839">
    <property type="protein sequence ID" value="APA97765.1"/>
    <property type="molecule type" value="Genomic_DNA"/>
</dbReference>
<evidence type="ECO:0000313" key="2">
    <source>
        <dbReference type="EMBL" id="APA97765.1"/>
    </source>
</evidence>
<dbReference type="KEGG" id="nsr:NS506_03716"/>
<protein>
    <submittedName>
        <fullName evidence="2">Uncharacterized protein</fullName>
    </submittedName>
</protein>
<dbReference type="AlphaFoldDB" id="A0ABC8AU94"/>
<reference evidence="2 3" key="1">
    <citation type="submission" date="2016-10" db="EMBL/GenBank/DDBJ databases">
        <title>Genome sequence of Nocardia seriolae strain EM150506, isolated from Anguila japonica.</title>
        <authorList>
            <person name="Han H.-J."/>
        </authorList>
    </citation>
    <scope>NUCLEOTIDE SEQUENCE [LARGE SCALE GENOMIC DNA]</scope>
    <source>
        <strain evidence="2 3">EM150506</strain>
    </source>
</reference>
<dbReference type="RefSeq" id="WP_071344006.1">
    <property type="nucleotide sequence ID" value="NZ_CP017839.1"/>
</dbReference>
<gene>
    <name evidence="2" type="ORF">NS506_03716</name>
</gene>
<organism evidence="2 3">
    <name type="scientific">Nocardia seriolae</name>
    <dbReference type="NCBI Taxonomy" id="37332"/>
    <lineage>
        <taxon>Bacteria</taxon>
        <taxon>Bacillati</taxon>
        <taxon>Actinomycetota</taxon>
        <taxon>Actinomycetes</taxon>
        <taxon>Mycobacteriales</taxon>
        <taxon>Nocardiaceae</taxon>
        <taxon>Nocardia</taxon>
    </lineage>
</organism>
<accession>A0ABC8AU94</accession>
<evidence type="ECO:0000313" key="3">
    <source>
        <dbReference type="Proteomes" id="UP000180166"/>
    </source>
</evidence>
<name>A0ABC8AU94_9NOCA</name>
<evidence type="ECO:0000256" key="1">
    <source>
        <dbReference type="SAM" id="MobiDB-lite"/>
    </source>
</evidence>
<feature type="region of interest" description="Disordered" evidence="1">
    <location>
        <begin position="102"/>
        <end position="122"/>
    </location>
</feature>
<proteinExistence type="predicted"/>
<dbReference type="Proteomes" id="UP000180166">
    <property type="component" value="Chromosome"/>
</dbReference>